<reference evidence="3 4" key="1">
    <citation type="submission" date="2021-05" db="EMBL/GenBank/DDBJ databases">
        <title>Genome Assembly of Synthetic Allotetraploid Brassica napus Reveals Homoeologous Exchanges between Subgenomes.</title>
        <authorList>
            <person name="Davis J.T."/>
        </authorList>
    </citation>
    <scope>NUCLEOTIDE SEQUENCE [LARGE SCALE GENOMIC DNA]</scope>
    <source>
        <strain evidence="4">cv. Da-Ae</strain>
        <tissue evidence="3">Seedling</tissue>
    </source>
</reference>
<keyword evidence="4" id="KW-1185">Reference proteome</keyword>
<sequence>MEAKDSSLENHPFERLSVSAIVVGGFSAILFNLICTIEPSINNRSHNNPRLDHRNPELIPSLDPQVLREKKTVMIRMMMCYCNEIRTRNDFSVPRFCSQDVVSDGRVVVEEELQLLNKPNHVSTPRRMRISVKKQAMASMKKEMNWRFPRGRRDSSWSIYYDPKPGEFVVGVVDLWFLNKLDVSIVADMLGTMLTKDKCGAEEFLVHGKMEIVKDDVSKARHACGGDRSNDLCRCFREDVEWKENSLTPSEDGSMIKENVPQLKSFRDKMELSSKLTNSRYKPDKARSCKDVLKTG</sequence>
<proteinExistence type="predicted"/>
<evidence type="ECO:0000256" key="2">
    <source>
        <dbReference type="SAM" id="Phobius"/>
    </source>
</evidence>
<comment type="caution">
    <text evidence="3">The sequence shown here is derived from an EMBL/GenBank/DDBJ whole genome shotgun (WGS) entry which is preliminary data.</text>
</comment>
<accession>A0ABQ8B3N2</accession>
<feature type="region of interest" description="Disordered" evidence="1">
    <location>
        <begin position="275"/>
        <end position="296"/>
    </location>
</feature>
<organism evidence="3 4">
    <name type="scientific">Brassica napus</name>
    <name type="common">Rape</name>
    <dbReference type="NCBI Taxonomy" id="3708"/>
    <lineage>
        <taxon>Eukaryota</taxon>
        <taxon>Viridiplantae</taxon>
        <taxon>Streptophyta</taxon>
        <taxon>Embryophyta</taxon>
        <taxon>Tracheophyta</taxon>
        <taxon>Spermatophyta</taxon>
        <taxon>Magnoliopsida</taxon>
        <taxon>eudicotyledons</taxon>
        <taxon>Gunneridae</taxon>
        <taxon>Pentapetalae</taxon>
        <taxon>rosids</taxon>
        <taxon>malvids</taxon>
        <taxon>Brassicales</taxon>
        <taxon>Brassicaceae</taxon>
        <taxon>Brassiceae</taxon>
        <taxon>Brassica</taxon>
    </lineage>
</organism>
<feature type="compositionally biased region" description="Basic and acidic residues" evidence="1">
    <location>
        <begin position="281"/>
        <end position="296"/>
    </location>
</feature>
<gene>
    <name evidence="3" type="ORF">HID58_048861</name>
</gene>
<keyword evidence="2" id="KW-0812">Transmembrane</keyword>
<feature type="transmembrane region" description="Helical" evidence="2">
    <location>
        <begin position="16"/>
        <end position="35"/>
    </location>
</feature>
<evidence type="ECO:0000256" key="1">
    <source>
        <dbReference type="SAM" id="MobiDB-lite"/>
    </source>
</evidence>
<keyword evidence="2" id="KW-0472">Membrane</keyword>
<evidence type="ECO:0000313" key="3">
    <source>
        <dbReference type="EMBL" id="KAH0899293.1"/>
    </source>
</evidence>
<evidence type="ECO:0000313" key="4">
    <source>
        <dbReference type="Proteomes" id="UP000824890"/>
    </source>
</evidence>
<name>A0ABQ8B3N2_BRANA</name>
<keyword evidence="2" id="KW-1133">Transmembrane helix</keyword>
<dbReference type="Proteomes" id="UP000824890">
    <property type="component" value="Unassembled WGS sequence"/>
</dbReference>
<dbReference type="EMBL" id="JAGKQM010000012">
    <property type="protein sequence ID" value="KAH0899293.1"/>
    <property type="molecule type" value="Genomic_DNA"/>
</dbReference>
<protein>
    <submittedName>
        <fullName evidence="3">Uncharacterized protein</fullName>
    </submittedName>
</protein>